<proteinExistence type="predicted"/>
<dbReference type="InterPro" id="IPR002881">
    <property type="entry name" value="DUF58"/>
</dbReference>
<name>A0A268EPV6_9BACL</name>
<accession>A0A268EPV6</accession>
<gene>
    <name evidence="2" type="ORF">CHH67_16115</name>
</gene>
<evidence type="ECO:0000313" key="2">
    <source>
        <dbReference type="EMBL" id="PAD75148.1"/>
    </source>
</evidence>
<dbReference type="PANTHER" id="PTHR34351">
    <property type="entry name" value="SLR1927 PROTEIN-RELATED"/>
    <property type="match status" value="1"/>
</dbReference>
<dbReference type="RefSeq" id="WP_095266233.1">
    <property type="nucleotide sequence ID" value="NZ_NPBY01000047.1"/>
</dbReference>
<dbReference type="Proteomes" id="UP000215596">
    <property type="component" value="Unassembled WGS sequence"/>
</dbReference>
<protein>
    <submittedName>
        <fullName evidence="2">DUF58 domain-containing protein</fullName>
    </submittedName>
</protein>
<dbReference type="EMBL" id="NPBY01000047">
    <property type="protein sequence ID" value="PAD75148.1"/>
    <property type="molecule type" value="Genomic_DNA"/>
</dbReference>
<evidence type="ECO:0000259" key="1">
    <source>
        <dbReference type="Pfam" id="PF01882"/>
    </source>
</evidence>
<dbReference type="PANTHER" id="PTHR34351:SF2">
    <property type="entry name" value="DUF58 DOMAIN-CONTAINING PROTEIN"/>
    <property type="match status" value="1"/>
</dbReference>
<sequence length="368" mass="41826">MDAYWMLLLAALVIGFQSFIFRKTAFRKLSYSRSFQVSSCYEGDKIELMETIGNRKALPVPWLRVESRFRTGLLFGSQLNLDISEGQHSQNHKSFFSLMPWTKIVRRHQITAARRGVYKLGTVTMTSGDLLGLSSMVRSQALEGELTVYPNPIDMHNMELPVRSWIGDLVVRRWIMEDPFLQSGVRAYRSGDPLKDIHWKASAKAGSLQVHQRDTTADGRVLIYLNVEDHEQMWTHATKPEPIEYGIRLTAGIVVHLLSQGMEAGFGTNGTLEDEPETHVSIPVTGGKNHQEQILSTLARLELTRRMSFHDYLAAELERLEEARDILILSTYISPRLEEMLSRFVSRGHTVTIHILDQQADGDQEESA</sequence>
<evidence type="ECO:0000313" key="3">
    <source>
        <dbReference type="Proteomes" id="UP000215596"/>
    </source>
</evidence>
<reference evidence="2 3" key="1">
    <citation type="submission" date="2017-07" db="EMBL/GenBank/DDBJ databases">
        <title>Isolation and whole genome analysis of endospore-forming bacteria from heroin.</title>
        <authorList>
            <person name="Kalinowski J."/>
            <person name="Ahrens B."/>
            <person name="Al-Dilaimi A."/>
            <person name="Winkler A."/>
            <person name="Wibberg D."/>
            <person name="Schleenbecker U."/>
            <person name="Ruckert C."/>
            <person name="Wolfel R."/>
            <person name="Grass G."/>
        </authorList>
    </citation>
    <scope>NUCLEOTIDE SEQUENCE [LARGE SCALE GENOMIC DNA]</scope>
    <source>
        <strain evidence="2 3">7537-G1</strain>
    </source>
</reference>
<dbReference type="Pfam" id="PF01882">
    <property type="entry name" value="DUF58"/>
    <property type="match status" value="1"/>
</dbReference>
<organism evidence="2 3">
    <name type="scientific">Paenibacillus campinasensis</name>
    <dbReference type="NCBI Taxonomy" id="66347"/>
    <lineage>
        <taxon>Bacteria</taxon>
        <taxon>Bacillati</taxon>
        <taxon>Bacillota</taxon>
        <taxon>Bacilli</taxon>
        <taxon>Bacillales</taxon>
        <taxon>Paenibacillaceae</taxon>
        <taxon>Paenibacillus</taxon>
    </lineage>
</organism>
<dbReference type="AlphaFoldDB" id="A0A268EPV6"/>
<feature type="domain" description="DUF58" evidence="1">
    <location>
        <begin position="185"/>
        <end position="359"/>
    </location>
</feature>
<comment type="caution">
    <text evidence="2">The sequence shown here is derived from an EMBL/GenBank/DDBJ whole genome shotgun (WGS) entry which is preliminary data.</text>
</comment>
<dbReference type="OrthoDB" id="9789943at2"/>